<dbReference type="GO" id="GO:0016491">
    <property type="term" value="F:oxidoreductase activity"/>
    <property type="evidence" value="ECO:0007669"/>
    <property type="project" value="InterPro"/>
</dbReference>
<evidence type="ECO:0000313" key="3">
    <source>
        <dbReference type="Proteomes" id="UP000556026"/>
    </source>
</evidence>
<gene>
    <name evidence="2" type="ORF">GMST_32590</name>
</gene>
<dbReference type="PANTHER" id="PTHR21197:SF0">
    <property type="entry name" value="UDP-GALACTOPYRANOSE MUTASE"/>
    <property type="match status" value="1"/>
</dbReference>
<dbReference type="NCBIfam" id="NF005548">
    <property type="entry name" value="PRK07208.1-4"/>
    <property type="match status" value="1"/>
</dbReference>
<dbReference type="SUPFAM" id="SSF51905">
    <property type="entry name" value="FAD/NAD(P)-binding domain"/>
    <property type="match status" value="1"/>
</dbReference>
<dbReference type="InterPro" id="IPR036188">
    <property type="entry name" value="FAD/NAD-bd_sf"/>
</dbReference>
<dbReference type="RefSeq" id="WP_183355743.1">
    <property type="nucleotide sequence ID" value="NZ_BLXX01000011.1"/>
</dbReference>
<dbReference type="Proteomes" id="UP000556026">
    <property type="component" value="Unassembled WGS sequence"/>
</dbReference>
<dbReference type="PANTHER" id="PTHR21197">
    <property type="entry name" value="UDP-GALACTOPYRANOSE MUTASE"/>
    <property type="match status" value="1"/>
</dbReference>
<dbReference type="NCBIfam" id="NF005545">
    <property type="entry name" value="PRK07208.1-1"/>
    <property type="match status" value="1"/>
</dbReference>
<dbReference type="Gene3D" id="3.50.50.60">
    <property type="entry name" value="FAD/NAD(P)-binding domain"/>
    <property type="match status" value="1"/>
</dbReference>
<comment type="caution">
    <text evidence="2">The sequence shown here is derived from an EMBL/GenBank/DDBJ whole genome shotgun (WGS) entry which is preliminary data.</text>
</comment>
<accession>A0A6V8MLY1</accession>
<dbReference type="GO" id="GO:0008767">
    <property type="term" value="F:UDP-galactopyranose mutase activity"/>
    <property type="evidence" value="ECO:0007669"/>
    <property type="project" value="TreeGrafter"/>
</dbReference>
<name>A0A6V8MLY1_9BACT</name>
<evidence type="ECO:0000313" key="2">
    <source>
        <dbReference type="EMBL" id="GFO60934.1"/>
    </source>
</evidence>
<feature type="domain" description="Amine oxidase" evidence="1">
    <location>
        <begin position="27"/>
        <end position="397"/>
    </location>
</feature>
<dbReference type="InterPro" id="IPR002937">
    <property type="entry name" value="Amino_oxidase"/>
</dbReference>
<dbReference type="GO" id="GO:0005829">
    <property type="term" value="C:cytosol"/>
    <property type="evidence" value="ECO:0007669"/>
    <property type="project" value="TreeGrafter"/>
</dbReference>
<protein>
    <recommendedName>
        <fullName evidence="1">Amine oxidase domain-containing protein</fullName>
    </recommendedName>
</protein>
<dbReference type="PRINTS" id="PR00419">
    <property type="entry name" value="ADXRDTASE"/>
</dbReference>
<dbReference type="Pfam" id="PF01593">
    <property type="entry name" value="Amino_oxidase"/>
    <property type="match status" value="1"/>
</dbReference>
<dbReference type="EMBL" id="BLXX01000011">
    <property type="protein sequence ID" value="GFO60934.1"/>
    <property type="molecule type" value="Genomic_DNA"/>
</dbReference>
<dbReference type="GO" id="GO:0050660">
    <property type="term" value="F:flavin adenine dinucleotide binding"/>
    <property type="evidence" value="ECO:0007669"/>
    <property type="project" value="TreeGrafter"/>
</dbReference>
<evidence type="ECO:0000259" key="1">
    <source>
        <dbReference type="Pfam" id="PF01593"/>
    </source>
</evidence>
<organism evidence="2 3">
    <name type="scientific">Geomonas silvestris</name>
    <dbReference type="NCBI Taxonomy" id="2740184"/>
    <lineage>
        <taxon>Bacteria</taxon>
        <taxon>Pseudomonadati</taxon>
        <taxon>Thermodesulfobacteriota</taxon>
        <taxon>Desulfuromonadia</taxon>
        <taxon>Geobacterales</taxon>
        <taxon>Geobacteraceae</taxon>
        <taxon>Geomonas</taxon>
    </lineage>
</organism>
<reference evidence="3" key="1">
    <citation type="submission" date="2020-06" db="EMBL/GenBank/DDBJ databases">
        <title>Draft genomic sequence of Geomonas sp. Red330.</title>
        <authorList>
            <person name="Itoh H."/>
            <person name="Zhenxing X."/>
            <person name="Ushijima N."/>
            <person name="Masuda Y."/>
            <person name="Shiratori Y."/>
            <person name="Senoo K."/>
        </authorList>
    </citation>
    <scope>NUCLEOTIDE SEQUENCE [LARGE SCALE GENOMIC DNA]</scope>
    <source>
        <strain evidence="3">Red330</strain>
    </source>
</reference>
<sequence>MLAASASQSTPGHPEADPVLVIGAGPAGLTAAYELARRGVPVLVVEADAVVGGLARTVEYRGFRFDIGGHRFFTKVPAVAELWRELLGADFLSRPRLSRIYYHGRFFAYPLKPLDTLGNLGLWESLRILASYLWRKLFPIRPEESFEDWVSNRFGRRLYETFFRAYTEKVWGISCRELSAQWAAQRIRGLSVRTALLNMFPGISSGKGSALKTLTERFDYPRLGPGMMWEALAEASRALGGKLQLESRVTRIFHDGRRVQAVEVAQGGRLMRLSAPRVIATLPLKELVLALSPEPPPEVLAAAGRLRYRDFLMVALIVENPEIFPDNWIYIHDDSVRVGRIQNFKNWSPDLVPNARQSCLGLEYFCFEGDELWSLPDGVLIDLARRELAAIGLAEPELVVEGRVVRMPKAYPMYDAGSLEALGVLQEYLERFENLQPVGRNGMHKYNNMDHSMLAAQLAVRNIFGERHDLWSVNSDSEYLEESR</sequence>
<dbReference type="AlphaFoldDB" id="A0A6V8MLY1"/>
<keyword evidence="3" id="KW-1185">Reference proteome</keyword>
<proteinExistence type="predicted"/>
<dbReference type="NCBIfam" id="NF005547">
    <property type="entry name" value="PRK07208.1-3"/>
    <property type="match status" value="1"/>
</dbReference>